<dbReference type="SUPFAM" id="SSF75304">
    <property type="entry name" value="Amidase signature (AS) enzymes"/>
    <property type="match status" value="1"/>
</dbReference>
<feature type="domain" description="Amidase" evidence="1">
    <location>
        <begin position="26"/>
        <end position="71"/>
    </location>
</feature>
<dbReference type="InterPro" id="IPR023631">
    <property type="entry name" value="Amidase_dom"/>
</dbReference>
<reference evidence="3" key="2">
    <citation type="submission" date="2019-10" db="EMBL/GenBank/DDBJ databases">
        <title>A de novo genome assembly of a pear dwarfing rootstock.</title>
        <authorList>
            <person name="Wang F."/>
            <person name="Wang J."/>
            <person name="Li S."/>
            <person name="Zhang Y."/>
            <person name="Fang M."/>
            <person name="Ma L."/>
            <person name="Zhao Y."/>
            <person name="Jiang S."/>
        </authorList>
    </citation>
    <scope>NUCLEOTIDE SEQUENCE [LARGE SCALE GENOMIC DNA]</scope>
</reference>
<dbReference type="EMBL" id="SMOL01000487">
    <property type="protein sequence ID" value="KAB2611129.1"/>
    <property type="molecule type" value="Genomic_DNA"/>
</dbReference>
<dbReference type="GO" id="GO:0016740">
    <property type="term" value="F:transferase activity"/>
    <property type="evidence" value="ECO:0007669"/>
    <property type="project" value="UniProtKB-KW"/>
</dbReference>
<dbReference type="Gene3D" id="3.90.1300.10">
    <property type="entry name" value="Amidase signature (AS) domain"/>
    <property type="match status" value="1"/>
</dbReference>
<evidence type="ECO:0000259" key="1">
    <source>
        <dbReference type="Pfam" id="PF01425"/>
    </source>
</evidence>
<comment type="caution">
    <text evidence="2">The sequence shown here is derived from an EMBL/GenBank/DDBJ whole genome shotgun (WGS) entry which is preliminary data.</text>
</comment>
<proteinExistence type="predicted"/>
<dbReference type="Proteomes" id="UP000327157">
    <property type="component" value="Chromosome 17"/>
</dbReference>
<dbReference type="Pfam" id="PF01425">
    <property type="entry name" value="Amidase"/>
    <property type="match status" value="1"/>
</dbReference>
<organism evidence="2 3">
    <name type="scientific">Pyrus ussuriensis x Pyrus communis</name>
    <dbReference type="NCBI Taxonomy" id="2448454"/>
    <lineage>
        <taxon>Eukaryota</taxon>
        <taxon>Viridiplantae</taxon>
        <taxon>Streptophyta</taxon>
        <taxon>Embryophyta</taxon>
        <taxon>Tracheophyta</taxon>
        <taxon>Spermatophyta</taxon>
        <taxon>Magnoliopsida</taxon>
        <taxon>eudicotyledons</taxon>
        <taxon>Gunneridae</taxon>
        <taxon>Pentapetalae</taxon>
        <taxon>rosids</taxon>
        <taxon>fabids</taxon>
        <taxon>Rosales</taxon>
        <taxon>Rosaceae</taxon>
        <taxon>Amygdaloideae</taxon>
        <taxon>Maleae</taxon>
        <taxon>Pyrus</taxon>
    </lineage>
</organism>
<name>A0A5N5G6T9_9ROSA</name>
<reference evidence="2 3" key="3">
    <citation type="submission" date="2019-11" db="EMBL/GenBank/DDBJ databases">
        <title>A de novo genome assembly of a pear dwarfing rootstock.</title>
        <authorList>
            <person name="Wang F."/>
            <person name="Wang J."/>
            <person name="Li S."/>
            <person name="Zhang Y."/>
            <person name="Fang M."/>
            <person name="Ma L."/>
            <person name="Zhao Y."/>
            <person name="Jiang S."/>
        </authorList>
    </citation>
    <scope>NUCLEOTIDE SEQUENCE [LARGE SCALE GENOMIC DNA]</scope>
    <source>
        <strain evidence="2">S2</strain>
        <tissue evidence="2">Leaf</tissue>
    </source>
</reference>
<reference evidence="2 3" key="1">
    <citation type="submission" date="2019-09" db="EMBL/GenBank/DDBJ databases">
        <authorList>
            <person name="Ou C."/>
        </authorList>
    </citation>
    <scope>NUCLEOTIDE SEQUENCE [LARGE SCALE GENOMIC DNA]</scope>
    <source>
        <strain evidence="2">S2</strain>
        <tissue evidence="2">Leaf</tissue>
    </source>
</reference>
<dbReference type="OrthoDB" id="1746787at2759"/>
<dbReference type="AlphaFoldDB" id="A0A5N5G6T9"/>
<keyword evidence="3" id="KW-1185">Reference proteome</keyword>
<keyword evidence="2" id="KW-0808">Transferase</keyword>
<protein>
    <submittedName>
        <fullName evidence="2">Glutamyl-tRNA(Gln) amidotransferase subunit A</fullName>
    </submittedName>
</protein>
<evidence type="ECO:0000313" key="2">
    <source>
        <dbReference type="EMBL" id="KAB2611129.1"/>
    </source>
</evidence>
<dbReference type="InterPro" id="IPR036928">
    <property type="entry name" value="AS_sf"/>
</dbReference>
<gene>
    <name evidence="2" type="ORF">D8674_019161</name>
</gene>
<sequence>MIQRNEEFGLLAGFLSLSRTISAQLSHVLEVYTSLYDATAVKKIKELGGIVVGKTNLDEFGFGSTTEGYAFLVFDHHGPLKVNVWQDPLSPWKEEHQNKRFGRTLSLLKI</sequence>
<accession>A0A5N5G6T9</accession>
<evidence type="ECO:0000313" key="3">
    <source>
        <dbReference type="Proteomes" id="UP000327157"/>
    </source>
</evidence>